<proteinExistence type="predicted"/>
<evidence type="ECO:0000256" key="1">
    <source>
        <dbReference type="SAM" id="MobiDB-lite"/>
    </source>
</evidence>
<comment type="caution">
    <text evidence="2">The sequence shown here is derived from an EMBL/GenBank/DDBJ whole genome shotgun (WGS) entry which is preliminary data.</text>
</comment>
<dbReference type="AlphaFoldDB" id="A0A9Q0JUM1"/>
<evidence type="ECO:0000313" key="2">
    <source>
        <dbReference type="EMBL" id="KAJ4953374.1"/>
    </source>
</evidence>
<gene>
    <name evidence="2" type="ORF">NE237_030206</name>
</gene>
<sequence>MKSKKLNEDLKGVVARAADVNLNKRVKQIWRPKFEPSTSCGNNAKLGCLNVEEENGQIQEVITEGSCSSSPQQISLILKQDLQGERKDGSTTTSKRKSRKKSKSVPSKGKDEFVWMRKKHTGATSDAGRNGGSEGEEVVRKGDDRVDSIGFTRELNRCAELTEQIVVTDSEVCHDLATPNYNWASEFLSIKPISNSNLREKAVDADKENGKMIKATIDEINEGFPQETETKNSEHVKNSAGFEASISYGDQMATQMQKAASPPGLKKIYSMVGFITAWMGFKAKAVMLKARALGPVGVLSS</sequence>
<dbReference type="Proteomes" id="UP001141806">
    <property type="component" value="Unassembled WGS sequence"/>
</dbReference>
<organism evidence="2 3">
    <name type="scientific">Protea cynaroides</name>
    <dbReference type="NCBI Taxonomy" id="273540"/>
    <lineage>
        <taxon>Eukaryota</taxon>
        <taxon>Viridiplantae</taxon>
        <taxon>Streptophyta</taxon>
        <taxon>Embryophyta</taxon>
        <taxon>Tracheophyta</taxon>
        <taxon>Spermatophyta</taxon>
        <taxon>Magnoliopsida</taxon>
        <taxon>Proteales</taxon>
        <taxon>Proteaceae</taxon>
        <taxon>Protea</taxon>
    </lineage>
</organism>
<accession>A0A9Q0JUM1</accession>
<feature type="region of interest" description="Disordered" evidence="1">
    <location>
        <begin position="78"/>
        <end position="139"/>
    </location>
</feature>
<reference evidence="2" key="1">
    <citation type="journal article" date="2023" name="Plant J.">
        <title>The genome of the king protea, Protea cynaroides.</title>
        <authorList>
            <person name="Chang J."/>
            <person name="Duong T.A."/>
            <person name="Schoeman C."/>
            <person name="Ma X."/>
            <person name="Roodt D."/>
            <person name="Barker N."/>
            <person name="Li Z."/>
            <person name="Van de Peer Y."/>
            <person name="Mizrachi E."/>
        </authorList>
    </citation>
    <scope>NUCLEOTIDE SEQUENCE</scope>
    <source>
        <tissue evidence="2">Young leaves</tissue>
    </source>
</reference>
<name>A0A9Q0JUM1_9MAGN</name>
<keyword evidence="3" id="KW-1185">Reference proteome</keyword>
<dbReference type="EMBL" id="JAMYWD010000012">
    <property type="protein sequence ID" value="KAJ4953374.1"/>
    <property type="molecule type" value="Genomic_DNA"/>
</dbReference>
<protein>
    <submittedName>
        <fullName evidence="2">Uncharacterized protein</fullName>
    </submittedName>
</protein>
<evidence type="ECO:0000313" key="3">
    <source>
        <dbReference type="Proteomes" id="UP001141806"/>
    </source>
</evidence>
<feature type="compositionally biased region" description="Basic residues" evidence="1">
    <location>
        <begin position="94"/>
        <end position="103"/>
    </location>
</feature>